<feature type="transmembrane region" description="Helical" evidence="10">
    <location>
        <begin position="135"/>
        <end position="153"/>
    </location>
</feature>
<evidence type="ECO:0000256" key="8">
    <source>
        <dbReference type="ARBA" id="ARBA00022989"/>
    </source>
</evidence>
<dbReference type="AlphaFoldDB" id="A0A6I6JV35"/>
<evidence type="ECO:0000256" key="10">
    <source>
        <dbReference type="SAM" id="Phobius"/>
    </source>
</evidence>
<evidence type="ECO:0000256" key="6">
    <source>
        <dbReference type="ARBA" id="ARBA00022692"/>
    </source>
</evidence>
<evidence type="ECO:0000313" key="11">
    <source>
        <dbReference type="EMBL" id="QGY44928.1"/>
    </source>
</evidence>
<sequence>MNLLLLSLAPVFIIGGYIYYRDKYDKEPLQLLWKALLAGALIVIPVIFVERFLSLFLPFFPGILNPAYHGFVVAAFTEESFKFLALFLLFWKTNTFNEKFDGIVYATFISLGFAGVENVMYVLQYGVSTGITRAITAVPAHAVFGVTMGFYVGQARFYDKQKKELLRKAIGMPILLHGVYDFILMTGYNWLLAFWIAFVVFLYFSALKRIKTLSDQSIFNTDYDLLNEKFTKRQ</sequence>
<dbReference type="Proteomes" id="UP000428260">
    <property type="component" value="Chromosome"/>
</dbReference>
<evidence type="ECO:0000256" key="5">
    <source>
        <dbReference type="ARBA" id="ARBA00022670"/>
    </source>
</evidence>
<dbReference type="GO" id="GO:0006508">
    <property type="term" value="P:proteolysis"/>
    <property type="evidence" value="ECO:0007669"/>
    <property type="project" value="UniProtKB-KW"/>
</dbReference>
<gene>
    <name evidence="11" type="ORF">GM418_15000</name>
</gene>
<keyword evidence="11" id="KW-0482">Metalloprotease</keyword>
<dbReference type="InterPro" id="IPR026898">
    <property type="entry name" value="PrsW"/>
</dbReference>
<keyword evidence="5 11" id="KW-0645">Protease</keyword>
<dbReference type="PANTHER" id="PTHR36844:SF1">
    <property type="entry name" value="PROTEASE PRSW"/>
    <property type="match status" value="1"/>
</dbReference>
<evidence type="ECO:0000256" key="2">
    <source>
        <dbReference type="ARBA" id="ARBA00009165"/>
    </source>
</evidence>
<dbReference type="PIRSF" id="PIRSF016933">
    <property type="entry name" value="PrsW"/>
    <property type="match status" value="1"/>
</dbReference>
<feature type="transmembrane region" description="Helical" evidence="10">
    <location>
        <begin position="6"/>
        <end position="22"/>
    </location>
</feature>
<feature type="transmembrane region" description="Helical" evidence="10">
    <location>
        <begin position="31"/>
        <end position="48"/>
    </location>
</feature>
<evidence type="ECO:0000256" key="9">
    <source>
        <dbReference type="ARBA" id="ARBA00023136"/>
    </source>
</evidence>
<dbReference type="KEGG" id="mcos:GM418_15000"/>
<evidence type="ECO:0000256" key="1">
    <source>
        <dbReference type="ARBA" id="ARBA00004651"/>
    </source>
</evidence>
<feature type="transmembrane region" description="Helical" evidence="10">
    <location>
        <begin position="103"/>
        <end position="123"/>
    </location>
</feature>
<keyword evidence="4" id="KW-1003">Cell membrane</keyword>
<keyword evidence="9 10" id="KW-0472">Membrane</keyword>
<protein>
    <recommendedName>
        <fullName evidence="3">Protease PrsW</fullName>
    </recommendedName>
</protein>
<accession>A0A6I6JV35</accession>
<feature type="transmembrane region" description="Helical" evidence="10">
    <location>
        <begin position="68"/>
        <end position="91"/>
    </location>
</feature>
<keyword evidence="7" id="KW-0378">Hydrolase</keyword>
<dbReference type="PANTHER" id="PTHR36844">
    <property type="entry name" value="PROTEASE PRSW"/>
    <property type="match status" value="1"/>
</dbReference>
<comment type="subcellular location">
    <subcellularLocation>
        <location evidence="1">Cell membrane</location>
        <topology evidence="1">Multi-pass membrane protein</topology>
    </subcellularLocation>
</comment>
<organism evidence="11 12">
    <name type="scientific">Maribellus comscasis</name>
    <dbReference type="NCBI Taxonomy" id="2681766"/>
    <lineage>
        <taxon>Bacteria</taxon>
        <taxon>Pseudomonadati</taxon>
        <taxon>Bacteroidota</taxon>
        <taxon>Bacteroidia</taxon>
        <taxon>Marinilabiliales</taxon>
        <taxon>Prolixibacteraceae</taxon>
        <taxon>Maribellus</taxon>
    </lineage>
</organism>
<name>A0A6I6JV35_9BACT</name>
<evidence type="ECO:0000256" key="4">
    <source>
        <dbReference type="ARBA" id="ARBA00022475"/>
    </source>
</evidence>
<dbReference type="Pfam" id="PF13367">
    <property type="entry name" value="PrsW-protease"/>
    <property type="match status" value="1"/>
</dbReference>
<keyword evidence="12" id="KW-1185">Reference proteome</keyword>
<feature type="transmembrane region" description="Helical" evidence="10">
    <location>
        <begin position="190"/>
        <end position="207"/>
    </location>
</feature>
<dbReference type="RefSeq" id="WP_158867702.1">
    <property type="nucleotide sequence ID" value="NZ_CP046401.1"/>
</dbReference>
<evidence type="ECO:0000313" key="12">
    <source>
        <dbReference type="Proteomes" id="UP000428260"/>
    </source>
</evidence>
<keyword evidence="8 10" id="KW-1133">Transmembrane helix</keyword>
<dbReference type="InterPro" id="IPR023596">
    <property type="entry name" value="Peptidase_PrsW_arch/bac"/>
</dbReference>
<reference evidence="11 12" key="1">
    <citation type="submission" date="2019-11" db="EMBL/GenBank/DDBJ databases">
        <authorList>
            <person name="Zheng R.K."/>
            <person name="Sun C.M."/>
        </authorList>
    </citation>
    <scope>NUCLEOTIDE SEQUENCE [LARGE SCALE GENOMIC DNA]</scope>
    <source>
        <strain evidence="11 12">WC007</strain>
    </source>
</reference>
<dbReference type="GO" id="GO:0005886">
    <property type="term" value="C:plasma membrane"/>
    <property type="evidence" value="ECO:0007669"/>
    <property type="project" value="UniProtKB-SubCell"/>
</dbReference>
<comment type="similarity">
    <text evidence="2">Belongs to the protease PrsW family.</text>
</comment>
<evidence type="ECO:0000256" key="7">
    <source>
        <dbReference type="ARBA" id="ARBA00022801"/>
    </source>
</evidence>
<evidence type="ECO:0000256" key="3">
    <source>
        <dbReference type="ARBA" id="ARBA00018997"/>
    </source>
</evidence>
<dbReference type="GO" id="GO:0008237">
    <property type="term" value="F:metallopeptidase activity"/>
    <property type="evidence" value="ECO:0007669"/>
    <property type="project" value="UniProtKB-KW"/>
</dbReference>
<keyword evidence="6 10" id="KW-0812">Transmembrane</keyword>
<proteinExistence type="inferred from homology"/>
<dbReference type="EMBL" id="CP046401">
    <property type="protein sequence ID" value="QGY44928.1"/>
    <property type="molecule type" value="Genomic_DNA"/>
</dbReference>